<proteinExistence type="predicted"/>
<accession>A0AAV3YRU9</accession>
<name>A0AAV3YRU9_9GAST</name>
<protein>
    <submittedName>
        <fullName evidence="1">Uncharacterized protein</fullName>
    </submittedName>
</protein>
<dbReference type="Proteomes" id="UP000735302">
    <property type="component" value="Unassembled WGS sequence"/>
</dbReference>
<dbReference type="EMBL" id="BLXT01001370">
    <property type="protein sequence ID" value="GFN85105.1"/>
    <property type="molecule type" value="Genomic_DNA"/>
</dbReference>
<keyword evidence="2" id="KW-1185">Reference proteome</keyword>
<evidence type="ECO:0000313" key="1">
    <source>
        <dbReference type="EMBL" id="GFN85105.1"/>
    </source>
</evidence>
<reference evidence="1 2" key="1">
    <citation type="journal article" date="2021" name="Elife">
        <title>Chloroplast acquisition without the gene transfer in kleptoplastic sea slugs, Plakobranchus ocellatus.</title>
        <authorList>
            <person name="Maeda T."/>
            <person name="Takahashi S."/>
            <person name="Yoshida T."/>
            <person name="Shimamura S."/>
            <person name="Takaki Y."/>
            <person name="Nagai Y."/>
            <person name="Toyoda A."/>
            <person name="Suzuki Y."/>
            <person name="Arimoto A."/>
            <person name="Ishii H."/>
            <person name="Satoh N."/>
            <person name="Nishiyama T."/>
            <person name="Hasebe M."/>
            <person name="Maruyama T."/>
            <person name="Minagawa J."/>
            <person name="Obokata J."/>
            <person name="Shigenobu S."/>
        </authorList>
    </citation>
    <scope>NUCLEOTIDE SEQUENCE [LARGE SCALE GENOMIC DNA]</scope>
</reference>
<comment type="caution">
    <text evidence="1">The sequence shown here is derived from an EMBL/GenBank/DDBJ whole genome shotgun (WGS) entry which is preliminary data.</text>
</comment>
<evidence type="ECO:0000313" key="2">
    <source>
        <dbReference type="Proteomes" id="UP000735302"/>
    </source>
</evidence>
<sequence>MPSVLEEIEAFWVDLFYNSKSNSILPSGNRFSANPPTPSFLRTKSFTIRTSDSPLSGYILLGNKAIFKSPILTNITMTTFVTLRPKNQTGPFPEGLIKIVPISECDSEYCNGMCLFIGDVISEVDVKEVLPSGAEIDVPSKRDSRPFMNQGHFWTHFRVLEWYVTTRRSTFTYRCSAFDWTHGTGDSASVTIRT</sequence>
<organism evidence="1 2">
    <name type="scientific">Plakobranchus ocellatus</name>
    <dbReference type="NCBI Taxonomy" id="259542"/>
    <lineage>
        <taxon>Eukaryota</taxon>
        <taxon>Metazoa</taxon>
        <taxon>Spiralia</taxon>
        <taxon>Lophotrochozoa</taxon>
        <taxon>Mollusca</taxon>
        <taxon>Gastropoda</taxon>
        <taxon>Heterobranchia</taxon>
        <taxon>Euthyneura</taxon>
        <taxon>Panpulmonata</taxon>
        <taxon>Sacoglossa</taxon>
        <taxon>Placobranchoidea</taxon>
        <taxon>Plakobranchidae</taxon>
        <taxon>Plakobranchus</taxon>
    </lineage>
</organism>
<dbReference type="AlphaFoldDB" id="A0AAV3YRU9"/>
<gene>
    <name evidence="1" type="ORF">PoB_001161100</name>
</gene>